<keyword evidence="14" id="KW-1185">Reference proteome</keyword>
<evidence type="ECO:0000256" key="4">
    <source>
        <dbReference type="ARBA" id="ARBA00022490"/>
    </source>
</evidence>
<feature type="site" description="Important for catalytic activity" evidence="10">
    <location>
        <position position="139"/>
    </location>
</feature>
<dbReference type="PANTHER" id="PTHR48075:SF1">
    <property type="entry name" value="LAMBDA-CRYSTALLIN HOMOLOG"/>
    <property type="match status" value="1"/>
</dbReference>
<sequence>MEKLAIIGSGTMGHSIAVNAAWAGLNVKMYGLNEADLQKGLEGIKNKLILLSQNGLISPRDIEEIQSRISITQSIEEAVNDVSFVIECIPEDLGLKQQLFNHLDEICAPDVILATNTSGLSLSLIAAGTKNPERTIVAHFWNPAHLVPLVEVLRTDKTSEDTFNRTIALLKFMHKKPIEVKKEVPGLVGNRLQFALFREAQYLLEEGIASKEDIDAAVTYSIGRRLPVTGPLLSADMGGLDVFASISDYLFEDLSKSDRSFPTLKKLVEQKKLGNKTAEGYYEWDEDFSTRVNQAREKELIRHLKQDRGIE</sequence>
<dbReference type="InterPro" id="IPR013328">
    <property type="entry name" value="6PGD_dom2"/>
</dbReference>
<comment type="subunit">
    <text evidence="3">Homodimer.</text>
</comment>
<keyword evidence="6" id="KW-0560">Oxidoreductase</keyword>
<dbReference type="OrthoDB" id="9771883at2"/>
<evidence type="ECO:0000256" key="1">
    <source>
        <dbReference type="ARBA" id="ARBA00004496"/>
    </source>
</evidence>
<dbReference type="InterPro" id="IPR036291">
    <property type="entry name" value="NAD(P)-bd_dom_sf"/>
</dbReference>
<reference evidence="14" key="1">
    <citation type="submission" date="2016-10" db="EMBL/GenBank/DDBJ databases">
        <authorList>
            <person name="Varghese N."/>
            <person name="Submissions S."/>
        </authorList>
    </citation>
    <scope>NUCLEOTIDE SEQUENCE [LARGE SCALE GENOMIC DNA]</scope>
    <source>
        <strain evidence="14">DSM 24536</strain>
    </source>
</reference>
<evidence type="ECO:0000313" key="14">
    <source>
        <dbReference type="Proteomes" id="UP000199226"/>
    </source>
</evidence>
<dbReference type="GO" id="GO:0006631">
    <property type="term" value="P:fatty acid metabolic process"/>
    <property type="evidence" value="ECO:0007669"/>
    <property type="project" value="InterPro"/>
</dbReference>
<dbReference type="PANTHER" id="PTHR48075">
    <property type="entry name" value="3-HYDROXYACYL-COA DEHYDROGENASE FAMILY PROTEIN"/>
    <property type="match status" value="1"/>
</dbReference>
<dbReference type="InterPro" id="IPR006176">
    <property type="entry name" value="3-OHacyl-CoA_DH_NAD-bd"/>
</dbReference>
<gene>
    <name evidence="13" type="ORF">SAMN05421813_11359</name>
</gene>
<evidence type="ECO:0000256" key="6">
    <source>
        <dbReference type="ARBA" id="ARBA00023002"/>
    </source>
</evidence>
<evidence type="ECO:0000256" key="2">
    <source>
        <dbReference type="ARBA" id="ARBA00009463"/>
    </source>
</evidence>
<organism evidence="13 14">
    <name type="scientific">Daejeonella rubra</name>
    <dbReference type="NCBI Taxonomy" id="990371"/>
    <lineage>
        <taxon>Bacteria</taxon>
        <taxon>Pseudomonadati</taxon>
        <taxon>Bacteroidota</taxon>
        <taxon>Sphingobacteriia</taxon>
        <taxon>Sphingobacteriales</taxon>
        <taxon>Sphingobacteriaceae</taxon>
        <taxon>Daejeonella</taxon>
    </lineage>
</organism>
<proteinExistence type="inferred from homology"/>
<dbReference type="Pfam" id="PF00725">
    <property type="entry name" value="3HCDH"/>
    <property type="match status" value="1"/>
</dbReference>
<keyword evidence="5" id="KW-0597">Phosphoprotein</keyword>
<comment type="similarity">
    <text evidence="2">Belongs to the 3-hydroxyacyl-CoA dehydrogenase family.</text>
</comment>
<evidence type="ECO:0000256" key="7">
    <source>
        <dbReference type="ARBA" id="ARBA00023027"/>
    </source>
</evidence>
<dbReference type="SUPFAM" id="SSF51735">
    <property type="entry name" value="NAD(P)-binding Rossmann-fold domains"/>
    <property type="match status" value="1"/>
</dbReference>
<accession>A0A1G9TKF4</accession>
<dbReference type="Gene3D" id="3.40.50.720">
    <property type="entry name" value="NAD(P)-binding Rossmann-like Domain"/>
    <property type="match status" value="1"/>
</dbReference>
<keyword evidence="7" id="KW-0520">NAD</keyword>
<dbReference type="EMBL" id="FNHH01000013">
    <property type="protein sequence ID" value="SDM48211.1"/>
    <property type="molecule type" value="Genomic_DNA"/>
</dbReference>
<feature type="domain" description="3-hydroxyacyl-CoA dehydrogenase NAD binding" evidence="12">
    <location>
        <begin position="3"/>
        <end position="182"/>
    </location>
</feature>
<comment type="subcellular location">
    <subcellularLocation>
        <location evidence="1">Cytoplasm</location>
    </subcellularLocation>
</comment>
<evidence type="ECO:0000259" key="12">
    <source>
        <dbReference type="Pfam" id="PF02737"/>
    </source>
</evidence>
<keyword evidence="4" id="KW-0963">Cytoplasm</keyword>
<dbReference type="InterPro" id="IPR022694">
    <property type="entry name" value="3-OHacyl-CoA_DH"/>
</dbReference>
<dbReference type="RefSeq" id="WP_090704666.1">
    <property type="nucleotide sequence ID" value="NZ_FNHH01000013.1"/>
</dbReference>
<evidence type="ECO:0000256" key="8">
    <source>
        <dbReference type="ARBA" id="ARBA00038962"/>
    </source>
</evidence>
<dbReference type="GO" id="GO:0070403">
    <property type="term" value="F:NAD+ binding"/>
    <property type="evidence" value="ECO:0007669"/>
    <property type="project" value="InterPro"/>
</dbReference>
<dbReference type="SUPFAM" id="SSF48179">
    <property type="entry name" value="6-phosphogluconate dehydrogenase C-terminal domain-like"/>
    <property type="match status" value="1"/>
</dbReference>
<dbReference type="EC" id="1.1.1.45" evidence="8"/>
<evidence type="ECO:0000256" key="3">
    <source>
        <dbReference type="ARBA" id="ARBA00011738"/>
    </source>
</evidence>
<evidence type="ECO:0000256" key="10">
    <source>
        <dbReference type="PIRSR" id="PIRSR000105-1"/>
    </source>
</evidence>
<dbReference type="InterPro" id="IPR006108">
    <property type="entry name" value="3HC_DH_C"/>
</dbReference>
<feature type="domain" description="3-hydroxyacyl-CoA dehydrogenase C-terminal" evidence="11">
    <location>
        <begin position="186"/>
        <end position="284"/>
    </location>
</feature>
<evidence type="ECO:0000256" key="9">
    <source>
        <dbReference type="ARBA" id="ARBA00042709"/>
    </source>
</evidence>
<protein>
    <recommendedName>
        <fullName evidence="9">L-gulonate 3-dehydrogenase</fullName>
        <ecNumber evidence="8">1.1.1.45</ecNumber>
    </recommendedName>
    <alternativeName>
        <fullName evidence="9">L-gulonate 3-dehydrogenase</fullName>
    </alternativeName>
</protein>
<dbReference type="PIRSF" id="PIRSF000105">
    <property type="entry name" value="HCDH"/>
    <property type="match status" value="1"/>
</dbReference>
<dbReference type="STRING" id="990371.SAMN05421813_11359"/>
<dbReference type="AlphaFoldDB" id="A0A1G9TKF4"/>
<dbReference type="GO" id="GO:0005737">
    <property type="term" value="C:cytoplasm"/>
    <property type="evidence" value="ECO:0007669"/>
    <property type="project" value="UniProtKB-SubCell"/>
</dbReference>
<name>A0A1G9TKF4_9SPHI</name>
<evidence type="ECO:0000313" key="13">
    <source>
        <dbReference type="EMBL" id="SDM48211.1"/>
    </source>
</evidence>
<dbReference type="Proteomes" id="UP000199226">
    <property type="component" value="Unassembled WGS sequence"/>
</dbReference>
<dbReference type="Gene3D" id="1.10.1040.10">
    <property type="entry name" value="N-(1-d-carboxylethyl)-l-norvaline Dehydrogenase, domain 2"/>
    <property type="match status" value="1"/>
</dbReference>
<dbReference type="GO" id="GO:0050104">
    <property type="term" value="F:L-gulonate 3-dehydrogenase activity"/>
    <property type="evidence" value="ECO:0007669"/>
    <property type="project" value="UniProtKB-EC"/>
</dbReference>
<evidence type="ECO:0000256" key="5">
    <source>
        <dbReference type="ARBA" id="ARBA00022553"/>
    </source>
</evidence>
<dbReference type="Pfam" id="PF02737">
    <property type="entry name" value="3HCDH_N"/>
    <property type="match status" value="1"/>
</dbReference>
<dbReference type="InterPro" id="IPR008927">
    <property type="entry name" value="6-PGluconate_DH-like_C_sf"/>
</dbReference>
<evidence type="ECO:0000259" key="11">
    <source>
        <dbReference type="Pfam" id="PF00725"/>
    </source>
</evidence>